<accession>S4NRT8</accession>
<reference evidence="1" key="1">
    <citation type="journal article" date="2013" name="BMC Genomics">
        <title>Unscrambling butterfly oogenesis.</title>
        <authorList>
            <person name="Carter J.M."/>
            <person name="Baker S.C."/>
            <person name="Pink R."/>
            <person name="Carter D.R."/>
            <person name="Collins A."/>
            <person name="Tomlin J."/>
            <person name="Gibbs M."/>
            <person name="Breuker C.J."/>
        </authorList>
    </citation>
    <scope>NUCLEOTIDE SEQUENCE</scope>
    <source>
        <tissue evidence="1">Ovary</tissue>
    </source>
</reference>
<reference evidence="1" key="2">
    <citation type="submission" date="2013-05" db="EMBL/GenBank/DDBJ databases">
        <authorList>
            <person name="Carter J.-M."/>
            <person name="Baker S.C."/>
            <person name="Pink R."/>
            <person name="Carter D.R.F."/>
            <person name="Collins A."/>
            <person name="Tomlin J."/>
            <person name="Gibbs M."/>
            <person name="Breuker C.J."/>
        </authorList>
    </citation>
    <scope>NUCLEOTIDE SEQUENCE</scope>
    <source>
        <tissue evidence="1">Ovary</tissue>
    </source>
</reference>
<dbReference type="AlphaFoldDB" id="S4NRT8"/>
<dbReference type="EMBL" id="GAIX01011064">
    <property type="protein sequence ID" value="JAA81496.1"/>
    <property type="molecule type" value="Transcribed_RNA"/>
</dbReference>
<name>S4NRT8_9NEOP</name>
<feature type="non-terminal residue" evidence="1">
    <location>
        <position position="75"/>
    </location>
</feature>
<evidence type="ECO:0000313" key="1">
    <source>
        <dbReference type="EMBL" id="JAA81496.1"/>
    </source>
</evidence>
<proteinExistence type="predicted"/>
<organism evidence="1">
    <name type="scientific">Pararge aegeria</name>
    <name type="common">speckled wood butterfly</name>
    <dbReference type="NCBI Taxonomy" id="116150"/>
    <lineage>
        <taxon>Eukaryota</taxon>
        <taxon>Metazoa</taxon>
        <taxon>Ecdysozoa</taxon>
        <taxon>Arthropoda</taxon>
        <taxon>Hexapoda</taxon>
        <taxon>Insecta</taxon>
        <taxon>Pterygota</taxon>
        <taxon>Neoptera</taxon>
        <taxon>Endopterygota</taxon>
        <taxon>Lepidoptera</taxon>
        <taxon>Glossata</taxon>
        <taxon>Ditrysia</taxon>
        <taxon>Papilionoidea</taxon>
        <taxon>Nymphalidae</taxon>
        <taxon>Satyrinae</taxon>
        <taxon>Satyrini</taxon>
        <taxon>Parargina</taxon>
        <taxon>Pararge</taxon>
    </lineage>
</organism>
<sequence length="75" mass="8602">MNVGDVRTPMTLGKPINDQEIRDIQDDRSVDKFSDFQVIECDEKDCIEVERNRDAISDDTVKTLSEKALENNVDE</sequence>
<protein>
    <submittedName>
        <fullName evidence="1">Uncharacterized protein</fullName>
    </submittedName>
</protein>